<keyword evidence="10 21" id="KW-0418">Kinase</keyword>
<dbReference type="PROSITE" id="PS50011">
    <property type="entry name" value="PROTEIN_KINASE_DOM"/>
    <property type="match status" value="3"/>
</dbReference>
<dbReference type="Gene3D" id="1.10.510.10">
    <property type="entry name" value="Transferase(Phosphotransferase) domain 1"/>
    <property type="match status" value="3"/>
</dbReference>
<evidence type="ECO:0000313" key="21">
    <source>
        <dbReference type="EMBL" id="BBH01472.1"/>
    </source>
</evidence>
<dbReference type="GO" id="GO:0005886">
    <property type="term" value="C:plasma membrane"/>
    <property type="evidence" value="ECO:0007669"/>
    <property type="project" value="UniProtKB-SubCell"/>
</dbReference>
<organism evidence="21">
    <name type="scientific">Prunus dulcis</name>
    <name type="common">Almond</name>
    <name type="synonym">Amygdalus dulcis</name>
    <dbReference type="NCBI Taxonomy" id="3755"/>
    <lineage>
        <taxon>Eukaryota</taxon>
        <taxon>Viridiplantae</taxon>
        <taxon>Streptophyta</taxon>
        <taxon>Embryophyta</taxon>
        <taxon>Tracheophyta</taxon>
        <taxon>Spermatophyta</taxon>
        <taxon>Magnoliopsida</taxon>
        <taxon>eudicotyledons</taxon>
        <taxon>Gunneridae</taxon>
        <taxon>Pentapetalae</taxon>
        <taxon>rosids</taxon>
        <taxon>fabids</taxon>
        <taxon>Rosales</taxon>
        <taxon>Rosaceae</taxon>
        <taxon>Amygdaloideae</taxon>
        <taxon>Amygdaleae</taxon>
        <taxon>Prunus</taxon>
    </lineage>
</organism>
<dbReference type="InterPro" id="IPR036426">
    <property type="entry name" value="Bulb-type_lectin_dom_sf"/>
</dbReference>
<dbReference type="GO" id="GO:0004674">
    <property type="term" value="F:protein serine/threonine kinase activity"/>
    <property type="evidence" value="ECO:0007669"/>
    <property type="project" value="UniProtKB-KW"/>
</dbReference>
<feature type="domain" description="Protein kinase" evidence="20">
    <location>
        <begin position="935"/>
        <end position="1206"/>
    </location>
</feature>
<evidence type="ECO:0000256" key="10">
    <source>
        <dbReference type="ARBA" id="ARBA00022777"/>
    </source>
</evidence>
<feature type="non-terminal residue" evidence="21">
    <location>
        <position position="1741"/>
    </location>
</feature>
<keyword evidence="3" id="KW-1003">Cell membrane</keyword>
<evidence type="ECO:0000259" key="20">
    <source>
        <dbReference type="PROSITE" id="PS50011"/>
    </source>
</evidence>
<feature type="domain" description="Protein kinase" evidence="20">
    <location>
        <begin position="1404"/>
        <end position="1703"/>
    </location>
</feature>
<proteinExistence type="predicted"/>
<keyword evidence="13 19" id="KW-0472">Membrane</keyword>
<comment type="catalytic activity">
    <reaction evidence="17">
        <text>L-threonyl-[protein] + ATP = O-phospho-L-threonyl-[protein] + ADP + H(+)</text>
        <dbReference type="Rhea" id="RHEA:46608"/>
        <dbReference type="Rhea" id="RHEA-COMP:11060"/>
        <dbReference type="Rhea" id="RHEA-COMP:11605"/>
        <dbReference type="ChEBI" id="CHEBI:15378"/>
        <dbReference type="ChEBI" id="CHEBI:30013"/>
        <dbReference type="ChEBI" id="CHEBI:30616"/>
        <dbReference type="ChEBI" id="CHEBI:61977"/>
        <dbReference type="ChEBI" id="CHEBI:456216"/>
        <dbReference type="EC" id="2.7.11.1"/>
    </reaction>
</comment>
<evidence type="ECO:0000256" key="6">
    <source>
        <dbReference type="ARBA" id="ARBA00022692"/>
    </source>
</evidence>
<dbReference type="SUPFAM" id="SSF56112">
    <property type="entry name" value="Protein kinase-like (PK-like)"/>
    <property type="match status" value="3"/>
</dbReference>
<evidence type="ECO:0000256" key="18">
    <source>
        <dbReference type="ARBA" id="ARBA00048679"/>
    </source>
</evidence>
<dbReference type="GO" id="GO:0030246">
    <property type="term" value="F:carbohydrate binding"/>
    <property type="evidence" value="ECO:0007669"/>
    <property type="project" value="UniProtKB-KW"/>
</dbReference>
<evidence type="ECO:0000256" key="2">
    <source>
        <dbReference type="ARBA" id="ARBA00012513"/>
    </source>
</evidence>
<dbReference type="Pfam" id="PF07714">
    <property type="entry name" value="PK_Tyr_Ser-Thr"/>
    <property type="match status" value="3"/>
</dbReference>
<dbReference type="InterPro" id="IPR008271">
    <property type="entry name" value="Ser/Thr_kinase_AS"/>
</dbReference>
<name>A0A4Y1RBE9_PRUDU</name>
<dbReference type="PANTHER" id="PTHR27002">
    <property type="entry name" value="RECEPTOR-LIKE SERINE/THREONINE-PROTEIN KINASE SD1-8"/>
    <property type="match status" value="1"/>
</dbReference>
<keyword evidence="11" id="KW-0067">ATP-binding</keyword>
<dbReference type="SMART" id="SM00108">
    <property type="entry name" value="B_lectin"/>
    <property type="match status" value="2"/>
</dbReference>
<keyword evidence="7" id="KW-0732">Signal</keyword>
<sequence length="1741" mass="195811">MDNCDGYNTGGGCVRRDRPSDCMAKFNDEFELKNGYFKINNSSNSSRSPSWFGTSSSDCKATCWQNCDCLGFDVPLANGTSTGCRFWSVDCQFFEDLTARHKWLWVGIAIAAAVLVVVFCIYLLRRRIVSGKNRANIQNKMLSFMKHSNRPTDEENMGQHDLNIFTYESVLAATCNFSQENKLGEGGFGPVYKGKLANGREIAVKRLSKCSGQGTSEFKNELILIHELQHRNLVQLFGFCIHEEERMLIYEYMPNKSLDYFLFDSIRGVLLDWKKRFNIIEGIAQGLLYLHKYSRTRVIHRDLKASNILLDENMNPKISDFGMARIFSHDELEENTSRIVGTRGYMPPESVEGIVSVKFDVYSFGVLMLEIISGRKNNSFYNDDRALNLVGYVCQTNLCIYNFLFSRCEFNHSDIPNAYIFQAWELWKQGSGLELMDQMVGDSSCIEDQLLRCIHVGLLCVEEDAADRPTMSDVISMLTNENPPLALPTKPAFFVGRKLVEAGIGEKQHEITSVNDFSIFFIIFASLWTCHDAANDTLKPGDTVNSSSSLVSASGKFILRFVVQTSLNTSYLAILRNKPKENKANKAWIGNRNTPIPYPSSPLLTLDLNNTLKNYIPSVVEATLLDSGNFVLQEVNSVNESTSGVLWQSFDYPADTFLPGMKLGVDHRNGHNWSLLSWATSYNPAPGTFSLDWDPSGHQLRIKQAGVVYWTSGIFGDGRFEFIFPDVSKQRYNFSIVSNENEDYLTYTAVGDPSDPEPEWVLYSSGKLFEYGTQVDITKAQNCDGYNTGGGCVRRDRPSGCTAKFGDEFEQKNGYFKINNASNTSRSPNWFNASSSDCKVTCWQNCDCLGFDLPLANQSQTSTGCQFWSVDSQFFEDLNSSKNRAMIQNKLPSFMKSNRSAYDPVNELQNDHGNMGKHDLSVFTYESVLAATSNFSQENKLGEGGFGPVYKGKLVKGQEIAVKRLSKCSGQGTSEFKNELILIHELQHTNLVQLFGFCIHEEERMLIYEYLPNKSLDYFLYDSIRGVLLDWKKRFNIIEGITQGLLYLHKYSRTRVIHRDLKASNILLDENMNPKISDFGMARIFTHNALEENTSRIGYMAPETIEGIVSVKSDVYSFGVLVLEIISGRKNNSFYNDDRVLNLVGYAWELWKDNAGLELMDPTLSDSCIGNQLLRCIHVGLLCVEENAADRPTMSDVISMLTNESMQLPKPTKPAYYTEGNTDTAGIGRKGLQNGSINPCCSDTLKPGDTLNSSSSLVSASGKANKAWIGNRNTPIPYPSSPLLTLDLNNTLKITQTGQDSIPIFSAPQTSGPVVATLLDSGNLIVQELNSVDGSTKRVLWQSFDYPVDTFLPSMKLGVNRSNGHIWSLLAWADTYNPAPGTFTLDWDPNERQLKIRKSGVVYWTSGVLRSDGRFEFILPNESKQRYNFSIVSNESEECLKYSGVDDQRKIGDGTRNRCEEAFEMFRARNAEFKNELILIYELQHTNLVQLFGFCIHEEDRMLIYEYLPNKNPNRRLLLDWKKRFGILEGIAQGLLYLHKYSRKKVIHRDLKASNILLDENLNPKISDFGMARIFTNNELEANTSKIVGTRGYMPPESMEGIVSVKSDVYSFGVLMLEIISGRRNNSFYNDDRALSLVGYAWELWKEGAGLELMDPTVGDSCINDQVLRCIHVGLLCVEEDAADRPTMSAVVSMLINESTPLALPTKPAFFVGRKLVEAGVGRKQLEIASVNDLSNSDFDA</sequence>
<evidence type="ECO:0000256" key="13">
    <source>
        <dbReference type="ARBA" id="ARBA00023136"/>
    </source>
</evidence>
<evidence type="ECO:0000256" key="9">
    <source>
        <dbReference type="ARBA" id="ARBA00022741"/>
    </source>
</evidence>
<dbReference type="EMBL" id="AP019300">
    <property type="protein sequence ID" value="BBH01472.1"/>
    <property type="molecule type" value="Genomic_DNA"/>
</dbReference>
<dbReference type="Gene3D" id="3.30.200.20">
    <property type="entry name" value="Phosphorylase Kinase, domain 1"/>
    <property type="match status" value="3"/>
</dbReference>
<dbReference type="InterPro" id="IPR011009">
    <property type="entry name" value="Kinase-like_dom_sf"/>
</dbReference>
<feature type="transmembrane region" description="Helical" evidence="19">
    <location>
        <begin position="103"/>
        <end position="124"/>
    </location>
</feature>
<keyword evidence="9" id="KW-0547">Nucleotide-binding</keyword>
<evidence type="ECO:0000256" key="11">
    <source>
        <dbReference type="ARBA" id="ARBA00022840"/>
    </source>
</evidence>
<dbReference type="SUPFAM" id="SSF51110">
    <property type="entry name" value="alpha-D-mannose-specific plant lectins"/>
    <property type="match status" value="2"/>
</dbReference>
<comment type="subcellular location">
    <subcellularLocation>
        <location evidence="1">Cell membrane</location>
        <topology evidence="1">Single-pass type I membrane protein</topology>
    </subcellularLocation>
</comment>
<dbReference type="EC" id="2.7.11.1" evidence="2"/>
<evidence type="ECO:0000256" key="5">
    <source>
        <dbReference type="ARBA" id="ARBA00022679"/>
    </source>
</evidence>
<keyword evidence="14" id="KW-1015">Disulfide bond</keyword>
<dbReference type="FunFam" id="1.10.510.10:FF:000060">
    <property type="entry name" value="G-type lectin S-receptor-like serine/threonine-protein kinase"/>
    <property type="match status" value="2"/>
</dbReference>
<evidence type="ECO:0000256" key="4">
    <source>
        <dbReference type="ARBA" id="ARBA00022527"/>
    </source>
</evidence>
<evidence type="ECO:0000256" key="1">
    <source>
        <dbReference type="ARBA" id="ARBA00004251"/>
    </source>
</evidence>
<keyword evidence="6 19" id="KW-0812">Transmembrane</keyword>
<feature type="domain" description="Protein kinase" evidence="20">
    <location>
        <begin position="177"/>
        <end position="485"/>
    </location>
</feature>
<gene>
    <name evidence="21" type="ORF">Prudu_011750</name>
</gene>
<protein>
    <recommendedName>
        <fullName evidence="2">non-specific serine/threonine protein kinase</fullName>
        <ecNumber evidence="2">2.7.11.1</ecNumber>
    </recommendedName>
</protein>
<keyword evidence="12 19" id="KW-1133">Transmembrane helix</keyword>
<evidence type="ECO:0000256" key="3">
    <source>
        <dbReference type="ARBA" id="ARBA00022475"/>
    </source>
</evidence>
<dbReference type="PROSITE" id="PS00108">
    <property type="entry name" value="PROTEIN_KINASE_ST"/>
    <property type="match status" value="3"/>
</dbReference>
<comment type="catalytic activity">
    <reaction evidence="18">
        <text>L-seryl-[protein] + ATP = O-phospho-L-seryl-[protein] + ADP + H(+)</text>
        <dbReference type="Rhea" id="RHEA:17989"/>
        <dbReference type="Rhea" id="RHEA-COMP:9863"/>
        <dbReference type="Rhea" id="RHEA-COMP:11604"/>
        <dbReference type="ChEBI" id="CHEBI:15378"/>
        <dbReference type="ChEBI" id="CHEBI:29999"/>
        <dbReference type="ChEBI" id="CHEBI:30616"/>
        <dbReference type="ChEBI" id="CHEBI:83421"/>
        <dbReference type="ChEBI" id="CHEBI:456216"/>
        <dbReference type="EC" id="2.7.11.1"/>
    </reaction>
</comment>
<evidence type="ECO:0000256" key="14">
    <source>
        <dbReference type="ARBA" id="ARBA00023157"/>
    </source>
</evidence>
<dbReference type="CDD" id="cd14066">
    <property type="entry name" value="STKc_IRAK"/>
    <property type="match status" value="1"/>
</dbReference>
<dbReference type="InterPro" id="IPR000719">
    <property type="entry name" value="Prot_kinase_dom"/>
</dbReference>
<keyword evidence="8" id="KW-0430">Lectin</keyword>
<evidence type="ECO:0000256" key="19">
    <source>
        <dbReference type="SAM" id="Phobius"/>
    </source>
</evidence>
<dbReference type="PANTHER" id="PTHR27002:SF1087">
    <property type="entry name" value="PROTEIN KINASE DOMAIN-CONTAINING PROTEIN"/>
    <property type="match status" value="1"/>
</dbReference>
<evidence type="ECO:0000256" key="7">
    <source>
        <dbReference type="ARBA" id="ARBA00022729"/>
    </source>
</evidence>
<keyword evidence="5" id="KW-0808">Transferase</keyword>
<dbReference type="InterPro" id="IPR001245">
    <property type="entry name" value="Ser-Thr/Tyr_kinase_cat_dom"/>
</dbReference>
<dbReference type="FunFam" id="3.30.200.20:FF:000195">
    <property type="entry name" value="G-type lectin S-receptor-like serine/threonine-protein kinase"/>
    <property type="match status" value="1"/>
</dbReference>
<evidence type="ECO:0000256" key="16">
    <source>
        <dbReference type="ARBA" id="ARBA00023180"/>
    </source>
</evidence>
<dbReference type="FunFam" id="3.30.200.20:FF:000330">
    <property type="entry name" value="G-type lectin S-receptor-like serine/threonine-protein kinase At4g03230"/>
    <property type="match status" value="1"/>
</dbReference>
<reference evidence="21" key="1">
    <citation type="journal article" date="2019" name="Science">
        <title>Mutation of a bHLH transcription factor allowed almond domestication.</title>
        <authorList>
            <person name="Sanchez-Perez R."/>
            <person name="Pavan S."/>
            <person name="Mazzeo R."/>
            <person name="Moldovan C."/>
            <person name="Aiese Cigliano R."/>
            <person name="Del Cueto J."/>
            <person name="Ricciardi F."/>
            <person name="Lotti C."/>
            <person name="Ricciardi L."/>
            <person name="Dicenta F."/>
            <person name="Lopez-Marques R.L."/>
            <person name="Lindberg Moller B."/>
        </authorList>
    </citation>
    <scope>NUCLEOTIDE SEQUENCE</scope>
</reference>
<keyword evidence="4" id="KW-0723">Serine/threonine-protein kinase</keyword>
<keyword evidence="15" id="KW-0675">Receptor</keyword>
<dbReference type="InterPro" id="IPR001480">
    <property type="entry name" value="Bulb-type_lectin_dom"/>
</dbReference>
<accession>A0A4Y1RBE9</accession>
<evidence type="ECO:0000256" key="12">
    <source>
        <dbReference type="ARBA" id="ARBA00022989"/>
    </source>
</evidence>
<dbReference type="GO" id="GO:0005524">
    <property type="term" value="F:ATP binding"/>
    <property type="evidence" value="ECO:0007669"/>
    <property type="project" value="UniProtKB-KW"/>
</dbReference>
<dbReference type="Pfam" id="PF01453">
    <property type="entry name" value="B_lectin"/>
    <property type="match status" value="2"/>
</dbReference>
<keyword evidence="16" id="KW-0325">Glycoprotein</keyword>
<evidence type="ECO:0000256" key="8">
    <source>
        <dbReference type="ARBA" id="ARBA00022734"/>
    </source>
</evidence>
<evidence type="ECO:0000256" key="17">
    <source>
        <dbReference type="ARBA" id="ARBA00047899"/>
    </source>
</evidence>
<dbReference type="SMART" id="SM00220">
    <property type="entry name" value="S_TKc"/>
    <property type="match status" value="3"/>
</dbReference>
<evidence type="ECO:0000256" key="15">
    <source>
        <dbReference type="ARBA" id="ARBA00023170"/>
    </source>
</evidence>